<evidence type="ECO:0000259" key="2">
    <source>
        <dbReference type="PROSITE" id="PS51012"/>
    </source>
</evidence>
<evidence type="ECO:0000313" key="3">
    <source>
        <dbReference type="EMBL" id="OGK47929.1"/>
    </source>
</evidence>
<dbReference type="InterPro" id="IPR047817">
    <property type="entry name" value="ABC2_TM_bact-type"/>
</dbReference>
<dbReference type="PANTHER" id="PTHR43229">
    <property type="entry name" value="NODULATION PROTEIN J"/>
    <property type="match status" value="1"/>
</dbReference>
<dbReference type="EMBL" id="MGAL01000025">
    <property type="protein sequence ID" value="OGK47929.1"/>
    <property type="molecule type" value="Genomic_DNA"/>
</dbReference>
<dbReference type="PROSITE" id="PS51012">
    <property type="entry name" value="ABC_TM2"/>
    <property type="match status" value="1"/>
</dbReference>
<feature type="transmembrane region" description="Helical" evidence="1">
    <location>
        <begin position="119"/>
        <end position="140"/>
    </location>
</feature>
<sequence length="238" mass="27312">MVDSFYWITLDLIIWGITGLYFQQLTADSKQIIFMIISGVILWNITYRAQSDISLGLIEELWNWNLINLFVSPLTFIEWVIALVALGAVKSVMSFLFGALVAFILYKVGIFFLSIHLLFFMILLLMTGWWLGFTVSAIVLRYGTRVQTLAWTLVWLISPLSAIYYPLSILPVWVQKIAMFVPTSYVFEEGRNLLYNGIVDYNKLLISFGLNGLYLVLSIIFLRNSFDSVLKKGLVKVF</sequence>
<evidence type="ECO:0000313" key="4">
    <source>
        <dbReference type="Proteomes" id="UP000177141"/>
    </source>
</evidence>
<keyword evidence="1" id="KW-0472">Membrane</keyword>
<keyword evidence="1" id="KW-1133">Transmembrane helix</keyword>
<protein>
    <recommendedName>
        <fullName evidence="2">ABC transmembrane type-2 domain-containing protein</fullName>
    </recommendedName>
</protein>
<feature type="transmembrane region" description="Helical" evidence="1">
    <location>
        <begin position="204"/>
        <end position="222"/>
    </location>
</feature>
<evidence type="ECO:0000256" key="1">
    <source>
        <dbReference type="SAM" id="Phobius"/>
    </source>
</evidence>
<dbReference type="PANTHER" id="PTHR43229:SF2">
    <property type="entry name" value="NODULATION PROTEIN J"/>
    <property type="match status" value="1"/>
</dbReference>
<keyword evidence="1" id="KW-0812">Transmembrane</keyword>
<name>A0A1F7IX42_9BACT</name>
<feature type="transmembrane region" description="Helical" evidence="1">
    <location>
        <begin position="152"/>
        <end position="174"/>
    </location>
</feature>
<dbReference type="Proteomes" id="UP000177141">
    <property type="component" value="Unassembled WGS sequence"/>
</dbReference>
<accession>A0A1F7IX42</accession>
<feature type="transmembrane region" description="Helical" evidence="1">
    <location>
        <begin position="95"/>
        <end position="113"/>
    </location>
</feature>
<dbReference type="STRING" id="1802061.A3A93_05060"/>
<gene>
    <name evidence="3" type="ORF">A3A93_05060</name>
</gene>
<feature type="transmembrane region" description="Helical" evidence="1">
    <location>
        <begin position="69"/>
        <end position="88"/>
    </location>
</feature>
<organism evidence="3 4">
    <name type="scientific">Candidatus Roizmanbacteria bacterium RIFCSPLOWO2_01_FULL_38_12</name>
    <dbReference type="NCBI Taxonomy" id="1802061"/>
    <lineage>
        <taxon>Bacteria</taxon>
        <taxon>Candidatus Roizmaniibacteriota</taxon>
    </lineage>
</organism>
<feature type="transmembrane region" description="Helical" evidence="1">
    <location>
        <begin position="32"/>
        <end position="49"/>
    </location>
</feature>
<dbReference type="AlphaFoldDB" id="A0A1F7IX42"/>
<dbReference type="InterPro" id="IPR051784">
    <property type="entry name" value="Nod_factor_ABC_transporter"/>
</dbReference>
<feature type="transmembrane region" description="Helical" evidence="1">
    <location>
        <begin position="6"/>
        <end position="25"/>
    </location>
</feature>
<reference evidence="3 4" key="1">
    <citation type="journal article" date="2016" name="Nat. Commun.">
        <title>Thousands of microbial genomes shed light on interconnected biogeochemical processes in an aquifer system.</title>
        <authorList>
            <person name="Anantharaman K."/>
            <person name="Brown C.T."/>
            <person name="Hug L.A."/>
            <person name="Sharon I."/>
            <person name="Castelle C.J."/>
            <person name="Probst A.J."/>
            <person name="Thomas B.C."/>
            <person name="Singh A."/>
            <person name="Wilkins M.J."/>
            <person name="Karaoz U."/>
            <person name="Brodie E.L."/>
            <person name="Williams K.H."/>
            <person name="Hubbard S.S."/>
            <person name="Banfield J.F."/>
        </authorList>
    </citation>
    <scope>NUCLEOTIDE SEQUENCE [LARGE SCALE GENOMIC DNA]</scope>
</reference>
<comment type="caution">
    <text evidence="3">The sequence shown here is derived from an EMBL/GenBank/DDBJ whole genome shotgun (WGS) entry which is preliminary data.</text>
</comment>
<feature type="domain" description="ABC transmembrane type-2" evidence="2">
    <location>
        <begin position="2"/>
        <end position="225"/>
    </location>
</feature>
<proteinExistence type="predicted"/>